<reference evidence="1 2" key="1">
    <citation type="submission" date="2013-03" db="EMBL/GenBank/DDBJ databases">
        <title>The Genome Sequence of Cladophialophora psammophila CBS 110553.</title>
        <authorList>
            <consortium name="The Broad Institute Genomics Platform"/>
            <person name="Cuomo C."/>
            <person name="de Hoog S."/>
            <person name="Gorbushina A."/>
            <person name="Walker B."/>
            <person name="Young S.K."/>
            <person name="Zeng Q."/>
            <person name="Gargeya S."/>
            <person name="Fitzgerald M."/>
            <person name="Haas B."/>
            <person name="Abouelleil A."/>
            <person name="Allen A.W."/>
            <person name="Alvarado L."/>
            <person name="Arachchi H.M."/>
            <person name="Berlin A.M."/>
            <person name="Chapman S.B."/>
            <person name="Gainer-Dewar J."/>
            <person name="Goldberg J."/>
            <person name="Griggs A."/>
            <person name="Gujja S."/>
            <person name="Hansen M."/>
            <person name="Howarth C."/>
            <person name="Imamovic A."/>
            <person name="Ireland A."/>
            <person name="Larimer J."/>
            <person name="McCowan C."/>
            <person name="Murphy C."/>
            <person name="Pearson M."/>
            <person name="Poon T.W."/>
            <person name="Priest M."/>
            <person name="Roberts A."/>
            <person name="Saif S."/>
            <person name="Shea T."/>
            <person name="Sisk P."/>
            <person name="Sykes S."/>
            <person name="Wortman J."/>
            <person name="Nusbaum C."/>
            <person name="Birren B."/>
        </authorList>
    </citation>
    <scope>NUCLEOTIDE SEQUENCE [LARGE SCALE GENOMIC DNA]</scope>
    <source>
        <strain evidence="1 2">CBS 110553</strain>
    </source>
</reference>
<accession>W9XGR2</accession>
<dbReference type="EMBL" id="AMGX01000011">
    <property type="protein sequence ID" value="EXJ69554.1"/>
    <property type="molecule type" value="Genomic_DNA"/>
</dbReference>
<gene>
    <name evidence="1" type="ORF">A1O5_07590</name>
</gene>
<comment type="caution">
    <text evidence="1">The sequence shown here is derived from an EMBL/GenBank/DDBJ whole genome shotgun (WGS) entry which is preliminary data.</text>
</comment>
<keyword evidence="2" id="KW-1185">Reference proteome</keyword>
<protein>
    <submittedName>
        <fullName evidence="1">Uncharacterized protein</fullName>
    </submittedName>
</protein>
<dbReference type="AlphaFoldDB" id="W9XGR2"/>
<dbReference type="RefSeq" id="XP_007746369.1">
    <property type="nucleotide sequence ID" value="XM_007748179.1"/>
</dbReference>
<organism evidence="1 2">
    <name type="scientific">Cladophialophora psammophila CBS 110553</name>
    <dbReference type="NCBI Taxonomy" id="1182543"/>
    <lineage>
        <taxon>Eukaryota</taxon>
        <taxon>Fungi</taxon>
        <taxon>Dikarya</taxon>
        <taxon>Ascomycota</taxon>
        <taxon>Pezizomycotina</taxon>
        <taxon>Eurotiomycetes</taxon>
        <taxon>Chaetothyriomycetidae</taxon>
        <taxon>Chaetothyriales</taxon>
        <taxon>Herpotrichiellaceae</taxon>
        <taxon>Cladophialophora</taxon>
    </lineage>
</organism>
<evidence type="ECO:0000313" key="2">
    <source>
        <dbReference type="Proteomes" id="UP000019471"/>
    </source>
</evidence>
<dbReference type="Proteomes" id="UP000019471">
    <property type="component" value="Unassembled WGS sequence"/>
</dbReference>
<evidence type="ECO:0000313" key="1">
    <source>
        <dbReference type="EMBL" id="EXJ69554.1"/>
    </source>
</evidence>
<proteinExistence type="predicted"/>
<dbReference type="GeneID" id="19192296"/>
<name>W9XGR2_9EURO</name>
<sequence>MGRNILWTSSPSDLRWTTHIIIADPLSRSSAACDDTAARMGHLLRAVDVVRSAVNDRSDATIIMASAVPEVGTTRRLLQRFHASGHRVGIAPQLREAPAHGLEHTLVNPLPMFIAGIDKASQESVLSLYRSVFGEGNVLLAPDIECVEMLKGHEMLMQAWDMCTTSSEIANACKPLQLLPA</sequence>
<dbReference type="HOGENOM" id="CLU_1488863_0_0_1"/>
<dbReference type="OrthoDB" id="5059218at2759"/>